<dbReference type="InterPro" id="IPR051629">
    <property type="entry name" value="Sulfite_efflux_TDT"/>
</dbReference>
<feature type="transmembrane region" description="Helical" evidence="9">
    <location>
        <begin position="316"/>
        <end position="335"/>
    </location>
</feature>
<comment type="similarity">
    <text evidence="2">Belongs to the tellurite-resistance/dicarboxylate transporter (TDT) family.</text>
</comment>
<feature type="transmembrane region" description="Helical" evidence="9">
    <location>
        <begin position="63"/>
        <end position="84"/>
    </location>
</feature>
<feature type="transmembrane region" description="Helical" evidence="9">
    <location>
        <begin position="207"/>
        <end position="230"/>
    </location>
</feature>
<comment type="caution">
    <text evidence="10">The sequence shown here is derived from an EMBL/GenBank/DDBJ whole genome shotgun (WGS) entry which is preliminary data.</text>
</comment>
<dbReference type="EMBL" id="JADPRT010000003">
    <property type="protein sequence ID" value="MBF9068268.1"/>
    <property type="molecule type" value="Genomic_DNA"/>
</dbReference>
<keyword evidence="3" id="KW-0813">Transport</keyword>
<sequence length="374" mass="38823">MTTTLTQPLTSRFTRRPDAPHPVTRHPFVAAAGRFGPNWYAAVMGTAIVANGAHVLPGVASTAWAQVWAQAFWALGFAGLVVLAGTRLVGRLHHARVRPLDDPSVAVFLGCPPMALMAVGFGALGAGEPLLGHGLALALDAVLWTLGTVYGLWAAGTVLYRLAMHYDVARADAAPTWLLPVVAPMVSAALGPALIPHLPVGQAQLTMLFACIAMFGLSLVAVLMLLPTLFARLAHDGPLPPALIPTLFLVLGPLGQSVTAVTQFAAHGPAALGAPLGGFALLYGVPVFGFALLWLAVAGAATVHGLRKGMPFAMTWWAYTFPVGTCVTGAAGLYARTGLTAFAVVQVALYVLLVSAWAVAAVRTARALPTFLRG</sequence>
<evidence type="ECO:0000256" key="8">
    <source>
        <dbReference type="SAM" id="MobiDB-lite"/>
    </source>
</evidence>
<feature type="transmembrane region" description="Helical" evidence="9">
    <location>
        <begin position="242"/>
        <end position="266"/>
    </location>
</feature>
<evidence type="ECO:0000313" key="11">
    <source>
        <dbReference type="Proteomes" id="UP000657385"/>
    </source>
</evidence>
<dbReference type="GO" id="GO:0055085">
    <property type="term" value="P:transmembrane transport"/>
    <property type="evidence" value="ECO:0007669"/>
    <property type="project" value="InterPro"/>
</dbReference>
<feature type="region of interest" description="Disordered" evidence="8">
    <location>
        <begin position="1"/>
        <end position="21"/>
    </location>
</feature>
<evidence type="ECO:0000256" key="1">
    <source>
        <dbReference type="ARBA" id="ARBA00004651"/>
    </source>
</evidence>
<proteinExistence type="inferred from homology"/>
<dbReference type="RefSeq" id="WP_196193412.1">
    <property type="nucleotide sequence ID" value="NZ_JADPRT010000003.1"/>
</dbReference>
<accession>A0A931FCA3</accession>
<keyword evidence="11" id="KW-1185">Reference proteome</keyword>
<evidence type="ECO:0000256" key="4">
    <source>
        <dbReference type="ARBA" id="ARBA00022475"/>
    </source>
</evidence>
<evidence type="ECO:0000256" key="3">
    <source>
        <dbReference type="ARBA" id="ARBA00022448"/>
    </source>
</evidence>
<dbReference type="CDD" id="cd09320">
    <property type="entry name" value="TDT_like_2"/>
    <property type="match status" value="1"/>
</dbReference>
<dbReference type="InterPro" id="IPR004695">
    <property type="entry name" value="SLAC1/Mae1/Ssu1/TehA"/>
</dbReference>
<feature type="transmembrane region" description="Helical" evidence="9">
    <location>
        <begin position="341"/>
        <end position="362"/>
    </location>
</feature>
<dbReference type="PANTHER" id="PTHR31686">
    <property type="match status" value="1"/>
</dbReference>
<protein>
    <submittedName>
        <fullName evidence="10">TDT family transporter</fullName>
    </submittedName>
</protein>
<reference evidence="10" key="1">
    <citation type="submission" date="2020-11" db="EMBL/GenBank/DDBJ databases">
        <title>Isolation and identification of active actinomycetes.</title>
        <authorList>
            <person name="Yu B."/>
        </authorList>
    </citation>
    <scope>NUCLEOTIDE SEQUENCE</scope>
    <source>
        <strain evidence="10">NEAU-YB345</strain>
    </source>
</reference>
<evidence type="ECO:0000256" key="7">
    <source>
        <dbReference type="ARBA" id="ARBA00023136"/>
    </source>
</evidence>
<keyword evidence="5 9" id="KW-0812">Transmembrane</keyword>
<dbReference type="Proteomes" id="UP000657385">
    <property type="component" value="Unassembled WGS sequence"/>
</dbReference>
<feature type="transmembrane region" description="Helical" evidence="9">
    <location>
        <begin position="105"/>
        <end position="126"/>
    </location>
</feature>
<dbReference type="GO" id="GO:0005886">
    <property type="term" value="C:plasma membrane"/>
    <property type="evidence" value="ECO:0007669"/>
    <property type="project" value="UniProtKB-SubCell"/>
</dbReference>
<evidence type="ECO:0000256" key="9">
    <source>
        <dbReference type="SAM" id="Phobius"/>
    </source>
</evidence>
<evidence type="ECO:0000256" key="6">
    <source>
        <dbReference type="ARBA" id="ARBA00022989"/>
    </source>
</evidence>
<feature type="transmembrane region" description="Helical" evidence="9">
    <location>
        <begin position="141"/>
        <end position="162"/>
    </location>
</feature>
<gene>
    <name evidence="10" type="ORF">I2501_09485</name>
</gene>
<feature type="transmembrane region" description="Helical" evidence="9">
    <location>
        <begin position="174"/>
        <end position="195"/>
    </location>
</feature>
<dbReference type="InterPro" id="IPR038665">
    <property type="entry name" value="Voltage-dep_anion_channel_sf"/>
</dbReference>
<keyword evidence="7 9" id="KW-0472">Membrane</keyword>
<dbReference type="Gene3D" id="1.50.10.150">
    <property type="entry name" value="Voltage-dependent anion channel"/>
    <property type="match status" value="1"/>
</dbReference>
<dbReference type="PANTHER" id="PTHR31686:SF1">
    <property type="entry name" value="SULFITE EFFLUX PUMP SSU1"/>
    <property type="match status" value="1"/>
</dbReference>
<comment type="subcellular location">
    <subcellularLocation>
        <location evidence="1">Cell membrane</location>
        <topology evidence="1">Multi-pass membrane protein</topology>
    </subcellularLocation>
</comment>
<dbReference type="Pfam" id="PF03595">
    <property type="entry name" value="SLAC1"/>
    <property type="match status" value="1"/>
</dbReference>
<name>A0A931FCA3_9ACTN</name>
<feature type="compositionally biased region" description="Polar residues" evidence="8">
    <location>
        <begin position="1"/>
        <end position="12"/>
    </location>
</feature>
<evidence type="ECO:0000256" key="5">
    <source>
        <dbReference type="ARBA" id="ARBA00022692"/>
    </source>
</evidence>
<evidence type="ECO:0000256" key="2">
    <source>
        <dbReference type="ARBA" id="ARBA00008566"/>
    </source>
</evidence>
<evidence type="ECO:0000313" key="10">
    <source>
        <dbReference type="EMBL" id="MBF9068268.1"/>
    </source>
</evidence>
<feature type="transmembrane region" description="Helical" evidence="9">
    <location>
        <begin position="278"/>
        <end position="304"/>
    </location>
</feature>
<keyword evidence="4" id="KW-1003">Cell membrane</keyword>
<dbReference type="AlphaFoldDB" id="A0A931FCA3"/>
<organism evidence="10 11">
    <name type="scientific">Streptacidiphilus fuscans</name>
    <dbReference type="NCBI Taxonomy" id="2789292"/>
    <lineage>
        <taxon>Bacteria</taxon>
        <taxon>Bacillati</taxon>
        <taxon>Actinomycetota</taxon>
        <taxon>Actinomycetes</taxon>
        <taxon>Kitasatosporales</taxon>
        <taxon>Streptomycetaceae</taxon>
        <taxon>Streptacidiphilus</taxon>
    </lineage>
</organism>
<keyword evidence="6 9" id="KW-1133">Transmembrane helix</keyword>